<evidence type="ECO:0000313" key="3">
    <source>
        <dbReference type="Proteomes" id="UP001182556"/>
    </source>
</evidence>
<dbReference type="EMBL" id="JAODAN010000002">
    <property type="protein sequence ID" value="KAK1926605.1"/>
    <property type="molecule type" value="Genomic_DNA"/>
</dbReference>
<dbReference type="InterPro" id="IPR000560">
    <property type="entry name" value="His_Pase_clade-2"/>
</dbReference>
<keyword evidence="3" id="KW-1185">Reference proteome</keyword>
<keyword evidence="1" id="KW-0378">Hydrolase</keyword>
<evidence type="ECO:0000256" key="1">
    <source>
        <dbReference type="ARBA" id="ARBA00022801"/>
    </source>
</evidence>
<dbReference type="AlphaFoldDB" id="A0AAD9FUV3"/>
<sequence>MTDGIRRFSQGFDGRRQFRRCSWLLFPAGLIFSSRAADNNIDMAPILLGLALASLLAQTTALPTQQAFDVPQRIDPLKHLSAISPFFIPAEQPTPLPPGHSLERVSLLIRHSAILGNDDEYEQTMGPFIEKIKRAETEKLPKEGAWAFLNTYDSPIVEENLEKISKRGKDDAFMLGKYVRKQYGELFPKKHKKSKGGKKKKGSKIPPYKVWTASSERDIDTAEAYIRGSFPSDQSGGHGEGDGETVQLIKVPNKAKDWDRSLTPHKACEAWEKDSSLVPANKWLSVYAPQVRERLRQYLPDLVDELNDQDVLAMQMLCGYETIAAGDSPFCHLFTDEEWRDVEYYFDIRWYHSIGYGSYFSPYLGMPWVKTATHLLDGHDSDEKHEPIDQFKKHKLPAPKLPPNATHTQFLFPSFTHRESPAFVAIFLNLYNSTSLELPATAPPSLEKRPENWAWRTSHLISFLGHISLERFKNDESDESFVRAVVNGKQEEMGGCSDGIWQTCKWETFKAWVEERAQQYADWESVCEPKDK</sequence>
<dbReference type="CDD" id="cd07061">
    <property type="entry name" value="HP_HAP_like"/>
    <property type="match status" value="1"/>
</dbReference>
<dbReference type="InterPro" id="IPR029033">
    <property type="entry name" value="His_PPase_superfam"/>
</dbReference>
<dbReference type="GO" id="GO:0003993">
    <property type="term" value="F:acid phosphatase activity"/>
    <property type="evidence" value="ECO:0007669"/>
    <property type="project" value="TreeGrafter"/>
</dbReference>
<dbReference type="PANTHER" id="PTHR20963">
    <property type="entry name" value="MULTIPLE INOSITOL POLYPHOSPHATE PHOSPHATASE-RELATED"/>
    <property type="match status" value="1"/>
</dbReference>
<dbReference type="Pfam" id="PF00328">
    <property type="entry name" value="His_Phos_2"/>
    <property type="match status" value="1"/>
</dbReference>
<gene>
    <name evidence="2" type="ORF">DB88DRAFT_482441</name>
</gene>
<comment type="caution">
    <text evidence="2">The sequence shown here is derived from an EMBL/GenBank/DDBJ whole genome shotgun (WGS) entry which is preliminary data.</text>
</comment>
<dbReference type="Proteomes" id="UP001182556">
    <property type="component" value="Unassembled WGS sequence"/>
</dbReference>
<proteinExistence type="predicted"/>
<name>A0AAD9FUV3_PAPLA</name>
<accession>A0AAD9FUV3</accession>
<reference evidence="2" key="1">
    <citation type="submission" date="2023-02" db="EMBL/GenBank/DDBJ databases">
        <title>Identification and recombinant expression of a fungal hydrolase from Papiliotrema laurentii that hydrolyzes apple cutin and clears colloidal polyester polyurethane.</title>
        <authorList>
            <consortium name="DOE Joint Genome Institute"/>
            <person name="Roman V.A."/>
            <person name="Bojanowski C."/>
            <person name="Crable B.R."/>
            <person name="Wagner D.N."/>
            <person name="Hung C.S."/>
            <person name="Nadeau L.J."/>
            <person name="Schratz L."/>
            <person name="Haridas S."/>
            <person name="Pangilinan J."/>
            <person name="Lipzen A."/>
            <person name="Na H."/>
            <person name="Yan M."/>
            <person name="Ng V."/>
            <person name="Grigoriev I.V."/>
            <person name="Spatafora J.W."/>
            <person name="Barlow D."/>
            <person name="Biffinger J."/>
            <person name="Kelley-Loughnane N."/>
            <person name="Varaljay V.A."/>
            <person name="Crookes-Goodson W.J."/>
        </authorList>
    </citation>
    <scope>NUCLEOTIDE SEQUENCE</scope>
    <source>
        <strain evidence="2">5307AH</strain>
    </source>
</reference>
<dbReference type="GO" id="GO:0009277">
    <property type="term" value="C:fungal-type cell wall"/>
    <property type="evidence" value="ECO:0007669"/>
    <property type="project" value="TreeGrafter"/>
</dbReference>
<dbReference type="SUPFAM" id="SSF53254">
    <property type="entry name" value="Phosphoglycerate mutase-like"/>
    <property type="match status" value="1"/>
</dbReference>
<protein>
    <submittedName>
        <fullName evidence="2">Histidine phosphatase superfamily</fullName>
    </submittedName>
</protein>
<organism evidence="2 3">
    <name type="scientific">Papiliotrema laurentii</name>
    <name type="common">Cryptococcus laurentii</name>
    <dbReference type="NCBI Taxonomy" id="5418"/>
    <lineage>
        <taxon>Eukaryota</taxon>
        <taxon>Fungi</taxon>
        <taxon>Dikarya</taxon>
        <taxon>Basidiomycota</taxon>
        <taxon>Agaricomycotina</taxon>
        <taxon>Tremellomycetes</taxon>
        <taxon>Tremellales</taxon>
        <taxon>Rhynchogastremaceae</taxon>
        <taxon>Papiliotrema</taxon>
    </lineage>
</organism>
<dbReference type="Gene3D" id="3.40.50.1240">
    <property type="entry name" value="Phosphoglycerate mutase-like"/>
    <property type="match status" value="1"/>
</dbReference>
<dbReference type="PANTHER" id="PTHR20963:SF14">
    <property type="entry name" value="ACID PHOSPHATASE, PUTATIVE-RELATED"/>
    <property type="match status" value="1"/>
</dbReference>
<evidence type="ECO:0000313" key="2">
    <source>
        <dbReference type="EMBL" id="KAK1926605.1"/>
    </source>
</evidence>